<protein>
    <submittedName>
        <fullName evidence="7">Serine--glyoxylate transaminase</fullName>
    </submittedName>
</protein>
<feature type="domain" description="Aminotransferase class V" evidence="6">
    <location>
        <begin position="28"/>
        <end position="342"/>
    </location>
</feature>
<dbReference type="Pfam" id="PF00266">
    <property type="entry name" value="Aminotran_5"/>
    <property type="match status" value="1"/>
</dbReference>
<feature type="modified residue" description="N6-(pyridoxal phosphate)lysine" evidence="5">
    <location>
        <position position="197"/>
    </location>
</feature>
<accession>F3YVL0</accession>
<dbReference type="InterPro" id="IPR015424">
    <property type="entry name" value="PyrdxlP-dep_Trfase"/>
</dbReference>
<dbReference type="InterPro" id="IPR000192">
    <property type="entry name" value="Aminotrans_V_dom"/>
</dbReference>
<comment type="cofactor">
    <cofactor evidence="1 5">
        <name>pyridoxal 5'-phosphate</name>
        <dbReference type="ChEBI" id="CHEBI:597326"/>
    </cofactor>
</comment>
<dbReference type="HOGENOM" id="CLU_027686_1_1_7"/>
<reference evidence="7 8" key="1">
    <citation type="journal article" date="2011" name="J. Bacteriol.">
        <title>Genome sequence of the mercury-methylating and pleomorphic Desulfovibrio africanus Strain Walvis Bay.</title>
        <authorList>
            <person name="Brown S.D."/>
            <person name="Wall J.D."/>
            <person name="Kucken A.M."/>
            <person name="Gilmour C.C."/>
            <person name="Podar M."/>
            <person name="Brandt C.C."/>
            <person name="Teshima H."/>
            <person name="Detter J.C."/>
            <person name="Han C.S."/>
            <person name="Land M.L."/>
            <person name="Lucas S."/>
            <person name="Han J."/>
            <person name="Pennacchio L."/>
            <person name="Nolan M."/>
            <person name="Pitluck S."/>
            <person name="Woyke T."/>
            <person name="Goodwin L."/>
            <person name="Palumbo A.V."/>
            <person name="Elias D.A."/>
        </authorList>
    </citation>
    <scope>NUCLEOTIDE SEQUENCE [LARGE SCALE GENOMIC DNA]</scope>
    <source>
        <strain evidence="7 8">Walvis Bay</strain>
    </source>
</reference>
<evidence type="ECO:0000256" key="3">
    <source>
        <dbReference type="ARBA" id="ARBA00022898"/>
    </source>
</evidence>
<comment type="similarity">
    <text evidence="2">Belongs to the class-V pyridoxal-phosphate-dependent aminotransferase family.</text>
</comment>
<evidence type="ECO:0000256" key="1">
    <source>
        <dbReference type="ARBA" id="ARBA00001933"/>
    </source>
</evidence>
<dbReference type="InterPro" id="IPR024169">
    <property type="entry name" value="SP_NH2Trfase/AEP_transaminase"/>
</dbReference>
<dbReference type="InterPro" id="IPR015421">
    <property type="entry name" value="PyrdxlP-dep_Trfase_major"/>
</dbReference>
<dbReference type="Gene3D" id="3.90.1150.10">
    <property type="entry name" value="Aspartate Aminotransferase, domain 1"/>
    <property type="match status" value="1"/>
</dbReference>
<keyword evidence="8" id="KW-1185">Reference proteome</keyword>
<dbReference type="Proteomes" id="UP000007844">
    <property type="component" value="Chromosome"/>
</dbReference>
<keyword evidence="3 5" id="KW-0663">Pyridoxal phosphate</keyword>
<evidence type="ECO:0000313" key="7">
    <source>
        <dbReference type="EMBL" id="EGJ48746.1"/>
    </source>
</evidence>
<dbReference type="PANTHER" id="PTHR21152:SF40">
    <property type="entry name" value="ALANINE--GLYOXYLATE AMINOTRANSFERASE"/>
    <property type="match status" value="1"/>
</dbReference>
<name>F3YVL0_DESAF</name>
<feature type="binding site" evidence="4">
    <location>
        <position position="340"/>
    </location>
    <ligand>
        <name>substrate</name>
    </ligand>
</feature>
<dbReference type="GO" id="GO:0004760">
    <property type="term" value="F:L-serine-pyruvate transaminase activity"/>
    <property type="evidence" value="ECO:0007669"/>
    <property type="project" value="TreeGrafter"/>
</dbReference>
<evidence type="ECO:0000256" key="4">
    <source>
        <dbReference type="PIRSR" id="PIRSR000524-1"/>
    </source>
</evidence>
<sequence length="394" mass="42226">MNPMLNRLRLLTPGPTPMPEEVRLAMARDMIHHRKPAFKEIMARVQKGLRVLFGTQQPVLSLSCSGSGAMAAAVSNLFSPGERVIVAEAGKFGERWVEIAEHRGLQVTRMSFEWGTAVDPARVAEELAAGKAKGGYAGLFVQVSETSTGVLHPLRELAKLTRGTDTLLLADGISAVGVSPCPLDEWGMDCLVTGSQKGLMLPPGLAFAALSEKAWRKAENVTPGCYYFDLKEERAACDKQQTRFTSAVGLMVGLDVALEMLLTPGLAALYRKQWALTRMARAGIAAMGLPLYAAEHYTWGLTALAMPKGVDSSKVLAAAAKEHNVIMAGGQGHMKNYMVRVGHMGYVDFGDLAAGLFALASALQAQGVRMAAPDYLEQALAAYTKGLTEEPPLP</sequence>
<evidence type="ECO:0000259" key="6">
    <source>
        <dbReference type="Pfam" id="PF00266"/>
    </source>
</evidence>
<dbReference type="GO" id="GO:0008453">
    <property type="term" value="F:alanine-glyoxylate transaminase activity"/>
    <property type="evidence" value="ECO:0007669"/>
    <property type="project" value="TreeGrafter"/>
</dbReference>
<dbReference type="AlphaFoldDB" id="F3YVL0"/>
<evidence type="ECO:0000256" key="2">
    <source>
        <dbReference type="ARBA" id="ARBA00009236"/>
    </source>
</evidence>
<dbReference type="EMBL" id="CP003221">
    <property type="protein sequence ID" value="EGJ48746.1"/>
    <property type="molecule type" value="Genomic_DNA"/>
</dbReference>
<evidence type="ECO:0000256" key="5">
    <source>
        <dbReference type="PIRSR" id="PIRSR000524-50"/>
    </source>
</evidence>
<dbReference type="eggNOG" id="COG0075">
    <property type="taxonomic scope" value="Bacteria"/>
</dbReference>
<dbReference type="Gene3D" id="3.40.640.10">
    <property type="entry name" value="Type I PLP-dependent aspartate aminotransferase-like (Major domain)"/>
    <property type="match status" value="1"/>
</dbReference>
<proteinExistence type="inferred from homology"/>
<evidence type="ECO:0000313" key="8">
    <source>
        <dbReference type="Proteomes" id="UP000007844"/>
    </source>
</evidence>
<dbReference type="KEGG" id="daf:Desaf_0391"/>
<gene>
    <name evidence="7" type="ORF">Desaf_0391</name>
</gene>
<dbReference type="STRING" id="690850.Desaf_0391"/>
<dbReference type="SUPFAM" id="SSF53383">
    <property type="entry name" value="PLP-dependent transferases"/>
    <property type="match status" value="1"/>
</dbReference>
<organism evidence="7 8">
    <name type="scientific">Desulfocurvibacter africanus subsp. africanus str. Walvis Bay</name>
    <dbReference type="NCBI Taxonomy" id="690850"/>
    <lineage>
        <taxon>Bacteria</taxon>
        <taxon>Pseudomonadati</taxon>
        <taxon>Thermodesulfobacteriota</taxon>
        <taxon>Desulfovibrionia</taxon>
        <taxon>Desulfovibrionales</taxon>
        <taxon>Desulfovibrionaceae</taxon>
        <taxon>Desulfocurvibacter</taxon>
    </lineage>
</organism>
<dbReference type="PIRSF" id="PIRSF000524">
    <property type="entry name" value="SPT"/>
    <property type="match status" value="1"/>
</dbReference>
<dbReference type="GO" id="GO:0019265">
    <property type="term" value="P:glycine biosynthetic process, by transamination of glyoxylate"/>
    <property type="evidence" value="ECO:0007669"/>
    <property type="project" value="TreeGrafter"/>
</dbReference>
<dbReference type="PANTHER" id="PTHR21152">
    <property type="entry name" value="AMINOTRANSFERASE CLASS V"/>
    <property type="match status" value="1"/>
</dbReference>
<dbReference type="InterPro" id="IPR015422">
    <property type="entry name" value="PyrdxlP-dep_Trfase_small"/>
</dbReference>